<feature type="transmembrane region" description="Helical" evidence="2">
    <location>
        <begin position="63"/>
        <end position="83"/>
    </location>
</feature>
<dbReference type="Pfam" id="PF04024">
    <property type="entry name" value="PspC"/>
    <property type="match status" value="1"/>
</dbReference>
<proteinExistence type="predicted"/>
<feature type="region of interest" description="Disordered" evidence="1">
    <location>
        <begin position="165"/>
        <end position="269"/>
    </location>
</feature>
<feature type="transmembrane region" description="Helical" evidence="2">
    <location>
        <begin position="341"/>
        <end position="365"/>
    </location>
</feature>
<protein>
    <recommendedName>
        <fullName evidence="3">Phage shock protein PspC N-terminal domain-containing protein</fullName>
    </recommendedName>
</protein>
<accession>A0A9W5VVS4</accession>
<feature type="transmembrane region" description="Helical" evidence="2">
    <location>
        <begin position="281"/>
        <end position="302"/>
    </location>
</feature>
<dbReference type="RefSeq" id="WP_016444782.1">
    <property type="nucleotide sequence ID" value="NZ_KE150267.1"/>
</dbReference>
<evidence type="ECO:0000256" key="1">
    <source>
        <dbReference type="SAM" id="MobiDB-lite"/>
    </source>
</evidence>
<evidence type="ECO:0000313" key="5">
    <source>
        <dbReference type="Proteomes" id="UP000014387"/>
    </source>
</evidence>
<feature type="compositionally biased region" description="Basic and acidic residues" evidence="1">
    <location>
        <begin position="175"/>
        <end position="187"/>
    </location>
</feature>
<keyword evidence="2" id="KW-0812">Transmembrane</keyword>
<evidence type="ECO:0000313" key="4">
    <source>
        <dbReference type="EMBL" id="EPD29476.1"/>
    </source>
</evidence>
<feature type="domain" description="Phage shock protein PspC N-terminal" evidence="3">
    <location>
        <begin position="32"/>
        <end position="85"/>
    </location>
</feature>
<comment type="caution">
    <text evidence="4">The sequence shown here is derived from an EMBL/GenBank/DDBJ whole genome shotgun (WGS) entry which is preliminary data.</text>
</comment>
<dbReference type="AlphaFoldDB" id="A0A9W5VVS4"/>
<feature type="transmembrane region" description="Helical" evidence="2">
    <location>
        <begin position="38"/>
        <end position="57"/>
    </location>
</feature>
<dbReference type="Proteomes" id="UP000014387">
    <property type="component" value="Unassembled WGS sequence"/>
</dbReference>
<dbReference type="OrthoDB" id="7359894at2"/>
<name>A0A9W5VVS4_9ACTO</name>
<keyword evidence="2" id="KW-0472">Membrane</keyword>
<keyword evidence="2" id="KW-1133">Transmembrane helix</keyword>
<keyword evidence="5" id="KW-1185">Reference proteome</keyword>
<sequence>MSYNYQPPRPPYEPDGRGRQGFFNSIRSWRIRREPDRWIGGVASGISVITGLDANLIRGLMFIFAILNPRVMLFAYATLWALVPERADGRIHLEEFVQARFDIAHLGVAALAIFGFFWPISIEYKTSNGWIGSLYGAGGSIVTLFLVAAAVLIIILISKRKQREGFDGQYGPRPPHSEPRVPHDDGFRFNGNGYAPQPNSSRQDVNTPGNLAAPTQEGRNHPNGPAPTNAAFVAPQPVWNSNQPGAPLGGPAPRPAPYAPYDRPSPLPPYPTRVPPQGPGVATFLGITGSLFLVTALGWLMWRMNFFVNPGIIATSVVGFAFIITGMVLGVRALKGKQGTWLTALSIAVTVLAPVFMLAVGATFFSADL</sequence>
<feature type="compositionally biased region" description="Pro residues" evidence="1">
    <location>
        <begin position="250"/>
        <end position="269"/>
    </location>
</feature>
<evidence type="ECO:0000256" key="2">
    <source>
        <dbReference type="SAM" id="Phobius"/>
    </source>
</evidence>
<organism evidence="4 5">
    <name type="scientific">Gleimia europaea ACS-120-V-Col10b</name>
    <dbReference type="NCBI Taxonomy" id="883069"/>
    <lineage>
        <taxon>Bacteria</taxon>
        <taxon>Bacillati</taxon>
        <taxon>Actinomycetota</taxon>
        <taxon>Actinomycetes</taxon>
        <taxon>Actinomycetales</taxon>
        <taxon>Actinomycetaceae</taxon>
        <taxon>Gleimia</taxon>
    </lineage>
</organism>
<feature type="transmembrane region" description="Helical" evidence="2">
    <location>
        <begin position="103"/>
        <end position="122"/>
    </location>
</feature>
<feature type="transmembrane region" description="Helical" evidence="2">
    <location>
        <begin position="134"/>
        <end position="157"/>
    </location>
</feature>
<reference evidence="4 5" key="1">
    <citation type="submission" date="2013-05" db="EMBL/GenBank/DDBJ databases">
        <title>The Genome Sequence of Actinomyces europaeus ACS-120-V-COL10B.</title>
        <authorList>
            <consortium name="The Broad Institute Genomics Platform"/>
            <person name="Earl A."/>
            <person name="Ward D."/>
            <person name="Feldgarden M."/>
            <person name="Gevers D."/>
            <person name="Saerens B."/>
            <person name="Vaneechoutte M."/>
            <person name="Walker B."/>
            <person name="Young S."/>
            <person name="Zeng Q."/>
            <person name="Gargeya S."/>
            <person name="Fitzgerald M."/>
            <person name="Haas B."/>
            <person name="Abouelleil A."/>
            <person name="Allen A.W."/>
            <person name="Alvarado L."/>
            <person name="Arachchi H.M."/>
            <person name="Berlin A.M."/>
            <person name="Chapman S.B."/>
            <person name="Gainer-Dewar J."/>
            <person name="Goldberg J."/>
            <person name="Griggs A."/>
            <person name="Gujja S."/>
            <person name="Hansen M."/>
            <person name="Howarth C."/>
            <person name="Imamovic A."/>
            <person name="Ireland A."/>
            <person name="Larimer J."/>
            <person name="McCowan C."/>
            <person name="Murphy C."/>
            <person name="Pearson M."/>
            <person name="Poon T.W."/>
            <person name="Priest M."/>
            <person name="Roberts A."/>
            <person name="Saif S."/>
            <person name="Shea T."/>
            <person name="Sisk P."/>
            <person name="Sykes S."/>
            <person name="Wortman J."/>
            <person name="Nusbaum C."/>
            <person name="Birren B."/>
        </authorList>
    </citation>
    <scope>NUCLEOTIDE SEQUENCE [LARGE SCALE GENOMIC DNA]</scope>
    <source>
        <strain evidence="4 5">ACS-120-V-Col10b</strain>
    </source>
</reference>
<dbReference type="InterPro" id="IPR007168">
    <property type="entry name" value="Phageshock_PspC_N"/>
</dbReference>
<feature type="transmembrane region" description="Helical" evidence="2">
    <location>
        <begin position="308"/>
        <end position="329"/>
    </location>
</feature>
<gene>
    <name evidence="4" type="ORF">HMPREF9238_01456</name>
</gene>
<feature type="compositionally biased region" description="Polar residues" evidence="1">
    <location>
        <begin position="197"/>
        <end position="209"/>
    </location>
</feature>
<evidence type="ECO:0000259" key="3">
    <source>
        <dbReference type="Pfam" id="PF04024"/>
    </source>
</evidence>
<dbReference type="EMBL" id="AGWN01000002">
    <property type="protein sequence ID" value="EPD29476.1"/>
    <property type="molecule type" value="Genomic_DNA"/>
</dbReference>